<keyword evidence="1" id="KW-0433">Leucine-rich repeat</keyword>
<dbReference type="InterPro" id="IPR001611">
    <property type="entry name" value="Leu-rich_rpt"/>
</dbReference>
<reference evidence="4" key="1">
    <citation type="submission" date="2020-02" db="EMBL/GenBank/DDBJ databases">
        <authorList>
            <person name="Scholz U."/>
            <person name="Mascher M."/>
            <person name="Fiebig A."/>
        </authorList>
    </citation>
    <scope>NUCLEOTIDE SEQUENCE</scope>
</reference>
<feature type="compositionally biased region" description="Basic and acidic residues" evidence="3">
    <location>
        <begin position="53"/>
        <end position="62"/>
    </location>
</feature>
<feature type="compositionally biased region" description="Low complexity" evidence="3">
    <location>
        <begin position="581"/>
        <end position="597"/>
    </location>
</feature>
<proteinExistence type="predicted"/>
<feature type="region of interest" description="Disordered" evidence="3">
    <location>
        <begin position="260"/>
        <end position="285"/>
    </location>
</feature>
<dbReference type="EMBL" id="LR746267">
    <property type="protein sequence ID" value="CAA7395115.1"/>
    <property type="molecule type" value="Genomic_DNA"/>
</dbReference>
<sequence>MAKISCFSALLVRKKKKKTAKDAPKVVENAKNGILQLRLESLVHPSDDIRAKEAAHDSKILGDDQLDGMEGAYEGGDEHDDASSMRRDFSDFDLQAKTAAGQGEDAGANGGCLDEKPEGEGGVAADAVILSGHISDPGVGQKSDLCGSPRLKRSCSNIETRAAAACLPLLSPSKSLSYKDLQALLGNGVGSVSHEFNGSPLSVITSCSADRVILKKKSSSQVLPSRSRKLWWRLFLWSHRNLHSSWNSSAQKRIPTPYDGFNSRKGGYSSDTLEPGHGNEGQEAAAGCGRSQWVAFSMESSSSSSPLDRVNAWVNSLEDNPCSSVDFYAAETPAFPDSPDDGEQARKNSQQHQSGRRQAEEVFRANHIIQSLNPLSTVAHISGMGLHVVPTISAFTSLRAVNLSNNSIAHINPGALPKSLHALDLSRNRITTIEGLRDLTRLRVLNLSYNKISRIGHGLSNCTLIKELYLAGNKISNVEGLHRLLKLAVLDLSFNKVTTAKALGQLVANYNTLLVLNLLGNPVQSNIGDDQLRKVVAGLLPQLAYLNKQPIKPQRAREGAADTIAKAALGNNTALRRPTRRASQGGAAATSSASRGRPVGGAAVGHRTRRHGGKPKLPTSAGRR</sequence>
<keyword evidence="5" id="KW-1185">Reference proteome</keyword>
<accession>A0A7I8KDN5</accession>
<evidence type="ECO:0000256" key="2">
    <source>
        <dbReference type="ARBA" id="ARBA00022737"/>
    </source>
</evidence>
<evidence type="ECO:0000313" key="5">
    <source>
        <dbReference type="Proteomes" id="UP000663760"/>
    </source>
</evidence>
<dbReference type="SMART" id="SM00365">
    <property type="entry name" value="LRR_SD22"/>
    <property type="match status" value="4"/>
</dbReference>
<dbReference type="FunFam" id="3.80.10.10:FF:000200">
    <property type="entry name" value="Outer arm dynein light chain 1 protein"/>
    <property type="match status" value="1"/>
</dbReference>
<dbReference type="GO" id="GO:0005737">
    <property type="term" value="C:cytoplasm"/>
    <property type="evidence" value="ECO:0007669"/>
    <property type="project" value="TreeGrafter"/>
</dbReference>
<dbReference type="PANTHER" id="PTHR15454:SF37">
    <property type="entry name" value="OUTER ARM DYNEIN LIGHT CHAIN 1 PROTEIN"/>
    <property type="match status" value="1"/>
</dbReference>
<dbReference type="Proteomes" id="UP000663760">
    <property type="component" value="Chromosome 4"/>
</dbReference>
<feature type="region of interest" description="Disordered" evidence="3">
    <location>
        <begin position="331"/>
        <end position="359"/>
    </location>
</feature>
<dbReference type="PANTHER" id="PTHR15454">
    <property type="entry name" value="NISCHARIN RELATED"/>
    <property type="match status" value="1"/>
</dbReference>
<dbReference type="InterPro" id="IPR003591">
    <property type="entry name" value="Leu-rich_rpt_typical-subtyp"/>
</dbReference>
<feature type="region of interest" description="Disordered" evidence="3">
    <location>
        <begin position="569"/>
        <end position="624"/>
    </location>
</feature>
<name>A0A7I8KDN5_SPIIN</name>
<dbReference type="FunFam" id="3.80.10.10:FF:000505">
    <property type="entry name" value="Outer arm dynein light chain 1 protein"/>
    <property type="match status" value="1"/>
</dbReference>
<gene>
    <name evidence="4" type="ORF">SI8410_04005776</name>
</gene>
<keyword evidence="2" id="KW-0677">Repeat</keyword>
<protein>
    <submittedName>
        <fullName evidence="4">Uncharacterized protein</fullName>
    </submittedName>
</protein>
<dbReference type="PROSITE" id="PS51450">
    <property type="entry name" value="LRR"/>
    <property type="match status" value="3"/>
</dbReference>
<feature type="region of interest" description="Disordered" evidence="3">
    <location>
        <begin position="53"/>
        <end position="84"/>
    </location>
</feature>
<dbReference type="PRINTS" id="PR00019">
    <property type="entry name" value="LEURICHRPT"/>
</dbReference>
<evidence type="ECO:0000256" key="1">
    <source>
        <dbReference type="ARBA" id="ARBA00022614"/>
    </source>
</evidence>
<dbReference type="SUPFAM" id="SSF52075">
    <property type="entry name" value="Outer arm dynein light chain 1"/>
    <property type="match status" value="1"/>
</dbReference>
<organism evidence="4 5">
    <name type="scientific">Spirodela intermedia</name>
    <name type="common">Intermediate duckweed</name>
    <dbReference type="NCBI Taxonomy" id="51605"/>
    <lineage>
        <taxon>Eukaryota</taxon>
        <taxon>Viridiplantae</taxon>
        <taxon>Streptophyta</taxon>
        <taxon>Embryophyta</taxon>
        <taxon>Tracheophyta</taxon>
        <taxon>Spermatophyta</taxon>
        <taxon>Magnoliopsida</taxon>
        <taxon>Liliopsida</taxon>
        <taxon>Araceae</taxon>
        <taxon>Lemnoideae</taxon>
        <taxon>Spirodela</taxon>
    </lineage>
</organism>
<dbReference type="Pfam" id="PF13855">
    <property type="entry name" value="LRR_8"/>
    <property type="match status" value="1"/>
</dbReference>
<dbReference type="AlphaFoldDB" id="A0A7I8KDN5"/>
<evidence type="ECO:0000313" key="4">
    <source>
        <dbReference type="EMBL" id="CAA7395115.1"/>
    </source>
</evidence>
<dbReference type="OrthoDB" id="1904536at2759"/>
<dbReference type="Gene3D" id="3.80.10.10">
    <property type="entry name" value="Ribonuclease Inhibitor"/>
    <property type="match status" value="2"/>
</dbReference>
<dbReference type="InterPro" id="IPR032675">
    <property type="entry name" value="LRR_dom_sf"/>
</dbReference>
<evidence type="ECO:0000256" key="3">
    <source>
        <dbReference type="SAM" id="MobiDB-lite"/>
    </source>
</evidence>
<dbReference type="SMART" id="SM00369">
    <property type="entry name" value="LRR_TYP"/>
    <property type="match status" value="3"/>
</dbReference>